<dbReference type="Gramene" id="TraesLAC1B03G00230650.1">
    <property type="protein sequence ID" value="TraesLAC1B03G00230650.1.CDS1"/>
    <property type="gene ID" value="TraesLAC1B03G00230650"/>
</dbReference>
<dbReference type="EnsemblPlants" id="TraesCS1B02G105600.1">
    <property type="protein sequence ID" value="TraesCS1B02G105600.1.cds1"/>
    <property type="gene ID" value="TraesCS1B02G105600"/>
</dbReference>
<dbReference type="Gramene" id="TraesMAC1B03G00229460.1">
    <property type="protein sequence ID" value="TraesMAC1B03G00229460.1.CDS1"/>
    <property type="gene ID" value="TraesMAC1B03G00229460"/>
</dbReference>
<organism evidence="1">
    <name type="scientific">Triticum aestivum</name>
    <name type="common">Wheat</name>
    <dbReference type="NCBI Taxonomy" id="4565"/>
    <lineage>
        <taxon>Eukaryota</taxon>
        <taxon>Viridiplantae</taxon>
        <taxon>Streptophyta</taxon>
        <taxon>Embryophyta</taxon>
        <taxon>Tracheophyta</taxon>
        <taxon>Spermatophyta</taxon>
        <taxon>Magnoliopsida</taxon>
        <taxon>Liliopsida</taxon>
        <taxon>Poales</taxon>
        <taxon>Poaceae</taxon>
        <taxon>BOP clade</taxon>
        <taxon>Pooideae</taxon>
        <taxon>Triticodae</taxon>
        <taxon>Triticeae</taxon>
        <taxon>Triticinae</taxon>
        <taxon>Triticum</taxon>
    </lineage>
</organism>
<dbReference type="Gramene" id="TraesJAG1B03G00226810.1">
    <property type="protein sequence ID" value="TraesJAG1B03G00226810.1.CDS1"/>
    <property type="gene ID" value="TraesJAG1B03G00226810"/>
</dbReference>
<proteinExistence type="predicted"/>
<dbReference type="Gramene" id="TraesSTA1B03G00225450.1">
    <property type="protein sequence ID" value="TraesSTA1B03G00225450.1.CDS1"/>
    <property type="gene ID" value="TraesSTA1B03G00225450"/>
</dbReference>
<dbReference type="Gramene" id="TraesCS1B02G105600.1">
    <property type="protein sequence ID" value="TraesCS1B02G105600.1.cds1"/>
    <property type="gene ID" value="TraesCS1B02G105600"/>
</dbReference>
<sequence>MLGTDLCPNNLCQFYSWCYAFLPHGERHFTMGLAAACWAIWNRRNQATFEFKKLSSPFEIVFTTCTHLSYWAGLLKDEGRAELEHGAALLKKNAKELMSLCTTAYMRSTLG</sequence>
<dbReference type="OrthoDB" id="676037at2759"/>
<reference evidence="1" key="1">
    <citation type="submission" date="2018-08" db="EMBL/GenBank/DDBJ databases">
        <authorList>
            <person name="Rossello M."/>
        </authorList>
    </citation>
    <scope>NUCLEOTIDE SEQUENCE [LARGE SCALE GENOMIC DNA]</scope>
    <source>
        <strain evidence="1">cv. Chinese Spring</strain>
    </source>
</reference>
<protein>
    <submittedName>
        <fullName evidence="1">Uncharacterized protein</fullName>
    </submittedName>
</protein>
<dbReference type="Gramene" id="TraesLDM1B03G00226850.1">
    <property type="protein sequence ID" value="TraesLDM1B03G00226850.1.CDS1"/>
    <property type="gene ID" value="TraesLDM1B03G00226850"/>
</dbReference>
<dbReference type="Gramene" id="TraesCLE_scaffold_049525_01G000200.1">
    <property type="protein sequence ID" value="TraesCLE_scaffold_049525_01G000200.1"/>
    <property type="gene ID" value="TraesCLE_scaffold_049525_01G000200"/>
</dbReference>
<keyword evidence="2" id="KW-1185">Reference proteome</keyword>
<dbReference type="Gramene" id="TraesCS1B03G0284700.1">
    <property type="protein sequence ID" value="TraesCS1B03G0284700.1.CDS1"/>
    <property type="gene ID" value="TraesCS1B03G0284700"/>
</dbReference>
<accession>A0A3B5YTB6</accession>
<dbReference type="Gramene" id="TraesSYM1B03G00232650.1">
    <property type="protein sequence ID" value="TraesSYM1B03G00232650.1.CDS1"/>
    <property type="gene ID" value="TraesSYM1B03G00232650"/>
</dbReference>
<evidence type="ECO:0000313" key="1">
    <source>
        <dbReference type="EnsemblPlants" id="TraesCS1B02G105600.1.cds1"/>
    </source>
</evidence>
<dbReference type="Proteomes" id="UP000019116">
    <property type="component" value="Chromosome 1B"/>
</dbReference>
<dbReference type="Gramene" id="TraesJUL1B03G00226260.1">
    <property type="protein sequence ID" value="TraesJUL1B03G00226260.1.CDS1"/>
    <property type="gene ID" value="TraesJUL1B03G00226260"/>
</dbReference>
<dbReference type="AlphaFoldDB" id="A0A3B5YTB6"/>
<dbReference type="SMR" id="A0A3B5YTB6"/>
<reference evidence="1" key="2">
    <citation type="submission" date="2018-10" db="UniProtKB">
        <authorList>
            <consortium name="EnsemblPlants"/>
        </authorList>
    </citation>
    <scope>IDENTIFICATION</scope>
</reference>
<dbReference type="Gramene" id="TraesROB_scaffold_011597_01G000300.1">
    <property type="protein sequence ID" value="TraesROB_scaffold_011597_01G000300.1"/>
    <property type="gene ID" value="TraesROB_scaffold_011597_01G000300"/>
</dbReference>
<name>A0A3B5YTB6_WHEAT</name>
<dbReference type="Gramene" id="TraesNOR1B03G00230510.1">
    <property type="protein sequence ID" value="TraesNOR1B03G00230510.1.CDS1"/>
    <property type="gene ID" value="TraesNOR1B03G00230510"/>
</dbReference>
<evidence type="ECO:0000313" key="2">
    <source>
        <dbReference type="Proteomes" id="UP000019116"/>
    </source>
</evidence>
<dbReference type="Gramene" id="TraesWEE_scaffold_046211_01G000200.1">
    <property type="protein sequence ID" value="TraesWEE_scaffold_046211_01G000200.1"/>
    <property type="gene ID" value="TraesWEE_scaffold_046211_01G000200"/>
</dbReference>